<organism evidence="1">
    <name type="scientific">Haemophilus influenzae HK1212</name>
    <dbReference type="NCBI Taxonomy" id="456482"/>
    <lineage>
        <taxon>Bacteria</taxon>
        <taxon>Pseudomonadati</taxon>
        <taxon>Pseudomonadota</taxon>
        <taxon>Gammaproteobacteria</taxon>
        <taxon>Pasteurellales</taxon>
        <taxon>Pasteurellaceae</taxon>
        <taxon>Haemophilus</taxon>
    </lineage>
</organism>
<dbReference type="AlphaFoldDB" id="A0A7G2JYJ8"/>
<dbReference type="GO" id="GO:0008663">
    <property type="term" value="F:2',3'-cyclic-nucleotide 2'-phosphodiesterase activity"/>
    <property type="evidence" value="ECO:0007669"/>
    <property type="project" value="UniProtKB-EC"/>
</dbReference>
<dbReference type="EMBL" id="ABFC01000788">
    <property type="protein sequence ID" value="EFA28364.1"/>
    <property type="molecule type" value="Genomic_DNA"/>
</dbReference>
<sequence>PIVNANVVKAGTEEPYFTPYFIQEKSVVDNQGKTHKLA</sequence>
<gene>
    <name evidence="1" type="primary">cpdB</name>
    <name evidence="1" type="ORF">HAINFHK1212_0982</name>
</gene>
<comment type="caution">
    <text evidence="1">The sequence shown here is derived from an EMBL/GenBank/DDBJ whole genome shotgun (WGS) entry which is preliminary data.</text>
</comment>
<name>A0A7G2JYJ8_HAEIF</name>
<accession>A0A7G2JYJ8</accession>
<evidence type="ECO:0000313" key="1">
    <source>
        <dbReference type="EMBL" id="EFA28364.1"/>
    </source>
</evidence>
<proteinExistence type="predicted"/>
<protein>
    <submittedName>
        <fullName evidence="1">2',3'-cyclic-nucleotide 2'-phosphodiesterase</fullName>
        <ecNumber evidence="1">3.1.4.16</ecNumber>
    </submittedName>
</protein>
<keyword evidence="1" id="KW-0378">Hydrolase</keyword>
<feature type="non-terminal residue" evidence="1">
    <location>
        <position position="1"/>
    </location>
</feature>
<dbReference type="EC" id="3.1.4.16" evidence="1"/>
<dbReference type="InterPro" id="IPR029052">
    <property type="entry name" value="Metallo-depent_PP-like"/>
</dbReference>
<reference evidence="1" key="1">
    <citation type="journal article" date="2010" name="Genomics">
        <title>Tracing phylogenomic events leading to diversity of Haemophilus influenzae and the emergence of Brazilian Purpuric Fever (BPF)-associated clones.</title>
        <authorList>
            <person name="Papazisi L."/>
            <person name="Ratnayake S."/>
            <person name="Remortel B.G."/>
            <person name="Bock G.R."/>
            <person name="Liang W."/>
            <person name="Saeed A.I."/>
            <person name="Liu J."/>
            <person name="Fleischmann R.D."/>
            <person name="Kilian M."/>
            <person name="Peterson S.N."/>
        </authorList>
    </citation>
    <scope>NUCLEOTIDE SEQUENCE [LARGE SCALE GENOMIC DNA]</scope>
    <source>
        <strain evidence="1">HK1212</strain>
    </source>
</reference>
<dbReference type="Gene3D" id="3.60.21.10">
    <property type="match status" value="1"/>
</dbReference>